<evidence type="ECO:0000256" key="1">
    <source>
        <dbReference type="ARBA" id="ARBA00022898"/>
    </source>
</evidence>
<comment type="subunit">
    <text evidence="2">Monomer.</text>
</comment>
<dbReference type="EMBL" id="CP034852">
    <property type="protein sequence ID" value="QCI26949.1"/>
    <property type="molecule type" value="Genomic_DNA"/>
</dbReference>
<accession>A0A4D6YC73</accession>
<dbReference type="Gene3D" id="3.20.20.10">
    <property type="entry name" value="Alanine racemase"/>
    <property type="match status" value="1"/>
</dbReference>
<evidence type="ECO:0000313" key="7">
    <source>
        <dbReference type="Proteomes" id="UP000298782"/>
    </source>
</evidence>
<keyword evidence="7" id="KW-1185">Reference proteome</keyword>
<comment type="similarity">
    <text evidence="2 4">Belongs to the pyridoxal phosphate-binding protein YggS/PROSC family.</text>
</comment>
<dbReference type="InterPro" id="IPR011078">
    <property type="entry name" value="PyrdxlP_homeostasis"/>
</dbReference>
<reference evidence="6 7" key="1">
    <citation type="submission" date="2018-12" db="EMBL/GenBank/DDBJ databases">
        <authorList>
            <person name="Chong R.A."/>
        </authorList>
    </citation>
    <scope>NUCLEOTIDE SEQUENCE [LARGE SCALE GENOMIC DNA]</scope>
    <source>
        <strain evidence="6 7">Tca</strain>
    </source>
</reference>
<dbReference type="InterPro" id="IPR029066">
    <property type="entry name" value="PLP-binding_barrel"/>
</dbReference>
<evidence type="ECO:0000256" key="4">
    <source>
        <dbReference type="RuleBase" id="RU004514"/>
    </source>
</evidence>
<dbReference type="AlphaFoldDB" id="A0A4D6YC73"/>
<dbReference type="Pfam" id="PF01168">
    <property type="entry name" value="Ala_racemase_N"/>
    <property type="match status" value="1"/>
</dbReference>
<dbReference type="Proteomes" id="UP000298782">
    <property type="component" value="Chromosome"/>
</dbReference>
<dbReference type="InterPro" id="IPR001608">
    <property type="entry name" value="Ala_racemase_N"/>
</dbReference>
<reference evidence="6 7" key="2">
    <citation type="submission" date="2019-05" db="EMBL/GenBank/DDBJ databases">
        <title>Genome evolution of the obligate endosymbiont Buchnera aphidicola.</title>
        <authorList>
            <person name="Moran N.A."/>
        </authorList>
    </citation>
    <scope>NUCLEOTIDE SEQUENCE [LARGE SCALE GENOMIC DNA]</scope>
    <source>
        <strain evidence="6 7">Tca</strain>
    </source>
</reference>
<dbReference type="OrthoDB" id="9804072at2"/>
<feature type="domain" description="Alanine racemase N-terminal" evidence="5">
    <location>
        <begin position="23"/>
        <end position="222"/>
    </location>
</feature>
<dbReference type="RefSeq" id="WP_158353807.1">
    <property type="nucleotide sequence ID" value="NZ_CP034852.1"/>
</dbReference>
<comment type="cofactor">
    <cofactor evidence="3">
        <name>pyridoxal 5'-phosphate</name>
        <dbReference type="ChEBI" id="CHEBI:597326"/>
    </cofactor>
</comment>
<proteinExistence type="inferred from homology"/>
<comment type="function">
    <text evidence="2">Pyridoxal 5'-phosphate (PLP)-binding protein, which is involved in PLP homeostasis.</text>
</comment>
<dbReference type="GO" id="GO:0030170">
    <property type="term" value="F:pyridoxal phosphate binding"/>
    <property type="evidence" value="ECO:0007669"/>
    <property type="project" value="UniProtKB-UniRule"/>
</dbReference>
<dbReference type="HAMAP" id="MF_02087">
    <property type="entry name" value="PLP_homeostasis"/>
    <property type="match status" value="1"/>
</dbReference>
<dbReference type="PROSITE" id="PS01211">
    <property type="entry name" value="UPF0001"/>
    <property type="match status" value="1"/>
</dbReference>
<gene>
    <name evidence="6" type="ORF">D9V80_02210</name>
</gene>
<evidence type="ECO:0000256" key="3">
    <source>
        <dbReference type="PIRSR" id="PIRSR004848-1"/>
    </source>
</evidence>
<dbReference type="NCBIfam" id="TIGR00044">
    <property type="entry name" value="YggS family pyridoxal phosphate-dependent enzyme"/>
    <property type="match status" value="1"/>
</dbReference>
<dbReference type="PANTHER" id="PTHR10146:SF14">
    <property type="entry name" value="PYRIDOXAL PHOSPHATE HOMEOSTASIS PROTEIN"/>
    <property type="match status" value="1"/>
</dbReference>
<dbReference type="PIRSF" id="PIRSF004848">
    <property type="entry name" value="YBL036c_PLPDEIII"/>
    <property type="match status" value="1"/>
</dbReference>
<evidence type="ECO:0000256" key="2">
    <source>
        <dbReference type="HAMAP-Rule" id="MF_02087"/>
    </source>
</evidence>
<keyword evidence="1 2" id="KW-0663">Pyridoxal phosphate</keyword>
<evidence type="ECO:0000259" key="5">
    <source>
        <dbReference type="Pfam" id="PF01168"/>
    </source>
</evidence>
<dbReference type="PANTHER" id="PTHR10146">
    <property type="entry name" value="PROLINE SYNTHETASE CO-TRANSCRIBED BACTERIAL HOMOLOG PROTEIN"/>
    <property type="match status" value="1"/>
</dbReference>
<name>A0A4D6YC73_9GAMM</name>
<organism evidence="6 7">
    <name type="scientific">Buchnera aphidicola</name>
    <name type="common">Thelaxes californica</name>
    <dbReference type="NCBI Taxonomy" id="1315998"/>
    <lineage>
        <taxon>Bacteria</taxon>
        <taxon>Pseudomonadati</taxon>
        <taxon>Pseudomonadota</taxon>
        <taxon>Gammaproteobacteria</taxon>
        <taxon>Enterobacterales</taxon>
        <taxon>Erwiniaceae</taxon>
        <taxon>Buchnera</taxon>
    </lineage>
</organism>
<protein>
    <recommendedName>
        <fullName evidence="2">Pyridoxal phosphate homeostasis protein</fullName>
        <shortName evidence="2">PLP homeostasis protein</shortName>
    </recommendedName>
</protein>
<sequence length="224" mass="26163">MNIIEKNIIKIKKKIIKYTQKYNRNIQNIKILAVSKNRNIQEIEKAFYLGQTCFGENYIQEAIKKIHNISLNIQWHFIGKIQSNKIHIISKKFSWCHSVTTERHAYLLNKYRSNLEKPLNILIQINMDAEVNKNGILIKNIFNIAHCLTKFKKIKLRGIMVFPYIRNNIKDQIVIYKKINLIFNKLKKNFPSINTLSLGTTQDMEASIASGSTLLRIGKGLFEN</sequence>
<dbReference type="SUPFAM" id="SSF51419">
    <property type="entry name" value="PLP-binding barrel"/>
    <property type="match status" value="1"/>
</dbReference>
<evidence type="ECO:0000313" key="6">
    <source>
        <dbReference type="EMBL" id="QCI26949.1"/>
    </source>
</evidence>
<feature type="modified residue" description="N6-(pyridoxal phosphate)lysine" evidence="2 3">
    <location>
        <position position="36"/>
    </location>
</feature>